<accession>A0A6N4XTB1</accession>
<organism evidence="8 9">
    <name type="scientific">Chryseobacterium fistulae</name>
    <dbReference type="NCBI Taxonomy" id="2675058"/>
    <lineage>
        <taxon>Bacteria</taxon>
        <taxon>Pseudomonadati</taxon>
        <taxon>Bacteroidota</taxon>
        <taxon>Flavobacteriia</taxon>
        <taxon>Flavobacteriales</taxon>
        <taxon>Weeksellaceae</taxon>
        <taxon>Chryseobacterium group</taxon>
        <taxon>Chryseobacterium</taxon>
    </lineage>
</organism>
<dbReference type="Proteomes" id="UP000445309">
    <property type="component" value="Unassembled WGS sequence"/>
</dbReference>
<evidence type="ECO:0000256" key="3">
    <source>
        <dbReference type="ARBA" id="ARBA00022692"/>
    </source>
</evidence>
<dbReference type="EMBL" id="CACVBY010000150">
    <property type="protein sequence ID" value="CAA7393100.1"/>
    <property type="molecule type" value="Genomic_DNA"/>
</dbReference>
<comment type="subcellular location">
    <subcellularLocation>
        <location evidence="1">Cell membrane</location>
        <topology evidence="1">Multi-pass membrane protein</topology>
    </subcellularLocation>
</comment>
<keyword evidence="9" id="KW-1185">Reference proteome</keyword>
<protein>
    <submittedName>
        <fullName evidence="8">Inner membrane transport protein YdhP</fullName>
    </submittedName>
</protein>
<feature type="domain" description="Major facilitator superfamily (MFS) profile" evidence="7">
    <location>
        <begin position="5"/>
        <end position="381"/>
    </location>
</feature>
<sequence length="398" mass="43423">MIDKRIIPLAIGGLGIGTTEFTVMGLLPDIAKSLQISIPEAGHLISAYALGVVIGAPILIGYSVKFPPKKVLITLMLLFTLFNGLSAIAPDYGTMLIIRFMSGLPHGAFFGVGTVVAARMAGKGKEAFYISLMFTGLTIANLAMVPLVTYIGHIYHWRWYFAIVAIIGLFALLFLKLWLPVIESNQDTHFLEELKFLKNKQSWFVLMITAIGFGGLFTWFSYITPLMTIISGIKESQMAYVMMLAGGGMVVGNLVGGILSDRLSPEKTCALLLFLMMISLLGVFFLSEYRNISLVLTFLCGALSMSVAAPINIMMMKAAPKSEMMAAAFMQAGFNIANAMGAFFGGIPLEYGYAFNYPSLVGVGMTCIGLIISLRYKYLYGQESIEEEMETECISCDK</sequence>
<proteinExistence type="predicted"/>
<dbReference type="Pfam" id="PF07690">
    <property type="entry name" value="MFS_1"/>
    <property type="match status" value="1"/>
</dbReference>
<evidence type="ECO:0000256" key="5">
    <source>
        <dbReference type="ARBA" id="ARBA00023136"/>
    </source>
</evidence>
<evidence type="ECO:0000256" key="6">
    <source>
        <dbReference type="SAM" id="Phobius"/>
    </source>
</evidence>
<keyword evidence="2" id="KW-1003">Cell membrane</keyword>
<feature type="transmembrane region" description="Helical" evidence="6">
    <location>
        <begin position="47"/>
        <end position="64"/>
    </location>
</feature>
<evidence type="ECO:0000256" key="4">
    <source>
        <dbReference type="ARBA" id="ARBA00022989"/>
    </source>
</evidence>
<dbReference type="PANTHER" id="PTHR43124:SF6">
    <property type="entry name" value="TRANSPORTER ARAJ-RELATED"/>
    <property type="match status" value="1"/>
</dbReference>
<dbReference type="Gene3D" id="1.20.1250.20">
    <property type="entry name" value="MFS general substrate transporter like domains"/>
    <property type="match status" value="2"/>
</dbReference>
<evidence type="ECO:0000313" key="9">
    <source>
        <dbReference type="Proteomes" id="UP000445309"/>
    </source>
</evidence>
<feature type="transmembrane region" description="Helical" evidence="6">
    <location>
        <begin position="7"/>
        <end position="27"/>
    </location>
</feature>
<keyword evidence="3 6" id="KW-0812">Transmembrane</keyword>
<keyword evidence="4 6" id="KW-1133">Transmembrane helix</keyword>
<dbReference type="SUPFAM" id="SSF103473">
    <property type="entry name" value="MFS general substrate transporter"/>
    <property type="match status" value="1"/>
</dbReference>
<feature type="transmembrane region" description="Helical" evidence="6">
    <location>
        <begin position="268"/>
        <end position="286"/>
    </location>
</feature>
<name>A0A6N4XTB1_9FLAO</name>
<dbReference type="InterPro" id="IPR050189">
    <property type="entry name" value="MFS_Efflux_Transporters"/>
</dbReference>
<feature type="transmembrane region" description="Helical" evidence="6">
    <location>
        <begin position="353"/>
        <end position="374"/>
    </location>
</feature>
<feature type="transmembrane region" description="Helical" evidence="6">
    <location>
        <begin position="157"/>
        <end position="182"/>
    </location>
</feature>
<feature type="transmembrane region" description="Helical" evidence="6">
    <location>
        <begin position="238"/>
        <end position="256"/>
    </location>
</feature>
<dbReference type="GO" id="GO:0022857">
    <property type="term" value="F:transmembrane transporter activity"/>
    <property type="evidence" value="ECO:0007669"/>
    <property type="project" value="InterPro"/>
</dbReference>
<dbReference type="GO" id="GO:0005886">
    <property type="term" value="C:plasma membrane"/>
    <property type="evidence" value="ECO:0007669"/>
    <property type="project" value="UniProtKB-SubCell"/>
</dbReference>
<dbReference type="PANTHER" id="PTHR43124">
    <property type="entry name" value="PURINE EFFLUX PUMP PBUE"/>
    <property type="match status" value="1"/>
</dbReference>
<feature type="transmembrane region" description="Helical" evidence="6">
    <location>
        <begin position="128"/>
        <end position="151"/>
    </location>
</feature>
<evidence type="ECO:0000256" key="2">
    <source>
        <dbReference type="ARBA" id="ARBA00022475"/>
    </source>
</evidence>
<feature type="transmembrane region" description="Helical" evidence="6">
    <location>
        <begin position="96"/>
        <end position="116"/>
    </location>
</feature>
<dbReference type="InterPro" id="IPR036259">
    <property type="entry name" value="MFS_trans_sf"/>
</dbReference>
<dbReference type="CDD" id="cd17324">
    <property type="entry name" value="MFS_NepI_like"/>
    <property type="match status" value="1"/>
</dbReference>
<dbReference type="InterPro" id="IPR011701">
    <property type="entry name" value="MFS"/>
</dbReference>
<feature type="transmembrane region" description="Helical" evidence="6">
    <location>
        <begin position="325"/>
        <end position="347"/>
    </location>
</feature>
<reference evidence="8 9" key="1">
    <citation type="submission" date="2020-01" db="EMBL/GenBank/DDBJ databases">
        <authorList>
            <person name="Rodrigo-Torres L."/>
            <person name="Arahal R. D."/>
            <person name="Lucena T."/>
        </authorList>
    </citation>
    <scope>NUCLEOTIDE SEQUENCE [LARGE SCALE GENOMIC DNA]</scope>
    <source>
        <strain evidence="8 9">CECT 9393</strain>
    </source>
</reference>
<evidence type="ECO:0000256" key="1">
    <source>
        <dbReference type="ARBA" id="ARBA00004651"/>
    </source>
</evidence>
<feature type="transmembrane region" description="Helical" evidence="6">
    <location>
        <begin position="71"/>
        <end position="90"/>
    </location>
</feature>
<gene>
    <name evidence="8" type="primary">ydhP</name>
    <name evidence="8" type="ORF">CHRY9393_03462</name>
</gene>
<dbReference type="InterPro" id="IPR020846">
    <property type="entry name" value="MFS_dom"/>
</dbReference>
<evidence type="ECO:0000313" key="8">
    <source>
        <dbReference type="EMBL" id="CAA7393100.1"/>
    </source>
</evidence>
<feature type="transmembrane region" description="Helical" evidence="6">
    <location>
        <begin position="203"/>
        <end position="223"/>
    </location>
</feature>
<keyword evidence="5 6" id="KW-0472">Membrane</keyword>
<dbReference type="PROSITE" id="PS50850">
    <property type="entry name" value="MFS"/>
    <property type="match status" value="1"/>
</dbReference>
<evidence type="ECO:0000259" key="7">
    <source>
        <dbReference type="PROSITE" id="PS50850"/>
    </source>
</evidence>
<dbReference type="AlphaFoldDB" id="A0A6N4XTB1"/>
<feature type="transmembrane region" description="Helical" evidence="6">
    <location>
        <begin position="292"/>
        <end position="313"/>
    </location>
</feature>